<organism evidence="2 3">
    <name type="scientific">Pseudomonas putida</name>
    <name type="common">Arthrobacter siderocapsulatus</name>
    <dbReference type="NCBI Taxonomy" id="303"/>
    <lineage>
        <taxon>Bacteria</taxon>
        <taxon>Pseudomonadati</taxon>
        <taxon>Pseudomonadota</taxon>
        <taxon>Gammaproteobacteria</taxon>
        <taxon>Pseudomonadales</taxon>
        <taxon>Pseudomonadaceae</taxon>
        <taxon>Pseudomonas</taxon>
    </lineage>
</organism>
<reference evidence="2 3" key="2">
    <citation type="submission" date="2018-03" db="EMBL/GenBank/DDBJ databases">
        <title>Draft genome of Pseudomonas putida strain KH-18-2.</title>
        <authorList>
            <person name="Yoshizawa S."/>
            <person name="Khan N.H."/>
            <person name="Nishimura M."/>
            <person name="Chiura H.X."/>
            <person name="Ogura Y."/>
            <person name="Hayashi T."/>
            <person name="Kogure K."/>
        </authorList>
    </citation>
    <scope>NUCLEOTIDE SEQUENCE [LARGE SCALE GENOMIC DNA]</scope>
    <source>
        <strain evidence="2 3">KH-18-2</strain>
    </source>
</reference>
<accession>A0A2S3WLH2</accession>
<name>A0A2S3WLH2_PSEPU</name>
<proteinExistence type="predicted"/>
<comment type="caution">
    <text evidence="2">The sequence shown here is derived from an EMBL/GenBank/DDBJ whole genome shotgun (WGS) entry which is preliminary data.</text>
</comment>
<sequence>MELLKSIKAEWSVISQAPFSFLILAALMLSAGYLCARWYYAGRIDLLRERLQLKSEQAETYKERALKQDEKVLEVVNSDGPVLREKTLQFVARLRDFIERYQQQDESLHQVEWRAATSAPDAEKAALWDRYRDAGDRVANQRRAEFERSFKVDGIMLRDELLSRLKNCKSEEMDTYEYPTNYFGYNAIANDLERLAKLL</sequence>
<gene>
    <name evidence="2" type="ORF">BGP82_12850</name>
</gene>
<evidence type="ECO:0000313" key="2">
    <source>
        <dbReference type="EMBL" id="POG02231.1"/>
    </source>
</evidence>
<dbReference type="AlphaFoldDB" id="A0A2S3WLH2"/>
<dbReference type="RefSeq" id="WP_103469698.1">
    <property type="nucleotide sequence ID" value="NZ_MING01000083.1"/>
</dbReference>
<reference evidence="2 3" key="1">
    <citation type="submission" date="2016-08" db="EMBL/GenBank/DDBJ databases">
        <authorList>
            <person name="Seilhamer J.J."/>
        </authorList>
    </citation>
    <scope>NUCLEOTIDE SEQUENCE [LARGE SCALE GENOMIC DNA]</scope>
    <source>
        <strain evidence="2 3">KH-18-2</strain>
    </source>
</reference>
<dbReference type="EMBL" id="MING01000083">
    <property type="protein sequence ID" value="POG02231.1"/>
    <property type="molecule type" value="Genomic_DNA"/>
</dbReference>
<keyword evidence="1" id="KW-0472">Membrane</keyword>
<feature type="transmembrane region" description="Helical" evidence="1">
    <location>
        <begin position="20"/>
        <end position="40"/>
    </location>
</feature>
<evidence type="ECO:0000313" key="3">
    <source>
        <dbReference type="Proteomes" id="UP000237378"/>
    </source>
</evidence>
<dbReference type="Proteomes" id="UP000237378">
    <property type="component" value="Unassembled WGS sequence"/>
</dbReference>
<keyword evidence="1" id="KW-0812">Transmembrane</keyword>
<evidence type="ECO:0000256" key="1">
    <source>
        <dbReference type="SAM" id="Phobius"/>
    </source>
</evidence>
<keyword evidence="1" id="KW-1133">Transmembrane helix</keyword>
<protein>
    <submittedName>
        <fullName evidence="2">Uncharacterized protein</fullName>
    </submittedName>
</protein>